<comment type="caution">
    <text evidence="1">The sequence shown here is derived from an EMBL/GenBank/DDBJ whole genome shotgun (WGS) entry which is preliminary data.</text>
</comment>
<dbReference type="Proteomes" id="UP000287651">
    <property type="component" value="Unassembled WGS sequence"/>
</dbReference>
<gene>
    <name evidence="1" type="ORF">B296_00052419</name>
</gene>
<dbReference type="AlphaFoldDB" id="A0A426YCI9"/>
<name>A0A426YCI9_ENSVE</name>
<dbReference type="EMBL" id="AMZH03013354">
    <property type="protein sequence ID" value="RRT49428.1"/>
    <property type="molecule type" value="Genomic_DNA"/>
</dbReference>
<accession>A0A426YCI9</accession>
<reference evidence="1 2" key="1">
    <citation type="journal article" date="2014" name="Agronomy (Basel)">
        <title>A Draft Genome Sequence for Ensete ventricosum, the Drought-Tolerant Tree Against Hunger.</title>
        <authorList>
            <person name="Harrison J."/>
            <person name="Moore K.A."/>
            <person name="Paszkiewicz K."/>
            <person name="Jones T."/>
            <person name="Grant M."/>
            <person name="Ambacheew D."/>
            <person name="Muzemil S."/>
            <person name="Studholme D.J."/>
        </authorList>
    </citation>
    <scope>NUCLEOTIDE SEQUENCE [LARGE SCALE GENOMIC DNA]</scope>
</reference>
<evidence type="ECO:0000313" key="1">
    <source>
        <dbReference type="EMBL" id="RRT49428.1"/>
    </source>
</evidence>
<sequence>MACCPPQVPTPFITLEMERVRRTAMSDDGLSKRGTSWKLDVNTQRTGADEQGKTPYYITLVGSFTILKLSR</sequence>
<proteinExistence type="predicted"/>
<organism evidence="1 2">
    <name type="scientific">Ensete ventricosum</name>
    <name type="common">Abyssinian banana</name>
    <name type="synonym">Musa ensete</name>
    <dbReference type="NCBI Taxonomy" id="4639"/>
    <lineage>
        <taxon>Eukaryota</taxon>
        <taxon>Viridiplantae</taxon>
        <taxon>Streptophyta</taxon>
        <taxon>Embryophyta</taxon>
        <taxon>Tracheophyta</taxon>
        <taxon>Spermatophyta</taxon>
        <taxon>Magnoliopsida</taxon>
        <taxon>Liliopsida</taxon>
        <taxon>Zingiberales</taxon>
        <taxon>Musaceae</taxon>
        <taxon>Ensete</taxon>
    </lineage>
</organism>
<evidence type="ECO:0000313" key="2">
    <source>
        <dbReference type="Proteomes" id="UP000287651"/>
    </source>
</evidence>
<protein>
    <submittedName>
        <fullName evidence="1">Uncharacterized protein</fullName>
    </submittedName>
</protein>